<dbReference type="GO" id="GO:0016798">
    <property type="term" value="F:hydrolase activity, acting on glycosyl bonds"/>
    <property type="evidence" value="ECO:0007669"/>
    <property type="project" value="UniProtKB-KW"/>
</dbReference>
<dbReference type="OrthoDB" id="1771597at2"/>
<dbReference type="PANTHER" id="PTHR33308">
    <property type="entry name" value="PEPTIDOGLYCAN HYDROLASE FLGJ"/>
    <property type="match status" value="1"/>
</dbReference>
<organism evidence="3 4">
    <name type="scientific">Eubacterium ramulus</name>
    <dbReference type="NCBI Taxonomy" id="39490"/>
    <lineage>
        <taxon>Bacteria</taxon>
        <taxon>Bacillati</taxon>
        <taxon>Bacillota</taxon>
        <taxon>Clostridia</taxon>
        <taxon>Eubacteriales</taxon>
        <taxon>Eubacteriaceae</taxon>
        <taxon>Eubacterium</taxon>
    </lineage>
</organism>
<reference evidence="3 4" key="1">
    <citation type="submission" date="2015-09" db="EMBL/GenBank/DDBJ databases">
        <authorList>
            <consortium name="Pathogen Informatics"/>
        </authorList>
    </citation>
    <scope>NUCLEOTIDE SEQUENCE [LARGE SCALE GENOMIC DNA]</scope>
    <source>
        <strain evidence="3 4">2789STDY5608891</strain>
    </source>
</reference>
<evidence type="ECO:0000256" key="1">
    <source>
        <dbReference type="ARBA" id="ARBA00022801"/>
    </source>
</evidence>
<dbReference type="AlphaFoldDB" id="A0A173T0I3"/>
<dbReference type="Pfam" id="PF01832">
    <property type="entry name" value="Glucosaminidase"/>
    <property type="match status" value="1"/>
</dbReference>
<dbReference type="EC" id="3.2.1.-" evidence="3"/>
<evidence type="ECO:0000313" key="3">
    <source>
        <dbReference type="EMBL" id="CUM96364.1"/>
    </source>
</evidence>
<dbReference type="InterPro" id="IPR007921">
    <property type="entry name" value="CHAP_dom"/>
</dbReference>
<dbReference type="Gene3D" id="3.90.1720.10">
    <property type="entry name" value="endopeptidase domain like (from Nostoc punctiforme)"/>
    <property type="match status" value="1"/>
</dbReference>
<accession>A0A173T0I3</accession>
<dbReference type="SMART" id="SM00047">
    <property type="entry name" value="LYZ2"/>
    <property type="match status" value="1"/>
</dbReference>
<feature type="domain" description="Mannosyl-glycoprotein endo-beta-N-acetylglucosamidase-like" evidence="2">
    <location>
        <begin position="2"/>
        <end position="151"/>
    </location>
</feature>
<proteinExistence type="predicted"/>
<dbReference type="GeneID" id="97390786"/>
<dbReference type="Gene3D" id="4.10.80.30">
    <property type="entry name" value="DNA polymerase, domain 6"/>
    <property type="match status" value="1"/>
</dbReference>
<gene>
    <name evidence="3" type="primary">lytG</name>
    <name evidence="3" type="ORF">ERS852448_01261</name>
</gene>
<keyword evidence="1 3" id="KW-0378">Hydrolase</keyword>
<dbReference type="InterPro" id="IPR051056">
    <property type="entry name" value="Glycosyl_Hydrolase_73"/>
</dbReference>
<dbReference type="GO" id="GO:0004040">
    <property type="term" value="F:amidase activity"/>
    <property type="evidence" value="ECO:0007669"/>
    <property type="project" value="InterPro"/>
</dbReference>
<sequence>MNKKEFITAVAGYVDKYASAYGILVHSSVIAQAILESGWGKSTLAAKYHNYFGLKCGTKWKGGSVNLSTKEEYTPGTLTSIRDNFRTYSSMEEGVKGYFEFIQLSRYQNLKGITDPRKYLEIIREDGFATSSDYVKNCMALVEQYELKKYDNAKERETMAKTAATLIAQAKAWVGCREADGSHKKIIDTYNAHRPLARNYSVKYTDAWCATFVSACAIKTGMTDIIPTECGCGQMIALFQKLGEWDENDARVPRPGDIVFYDWDDSGKGDNTGWPDHVGIVEKVSGSTITVIEGNKGNAVGRRTLQVNGKYIRGYGVPKYNSGSSQNTSSGNAGVSSSSGGINKTPKWVGKVTASSLNVRKWAGKEYGRIKSYPYLYRGNLVDVCDTVKAADGKAWYYIRIAGKYYGFVSSDYIVKA</sequence>
<dbReference type="Proteomes" id="UP000095492">
    <property type="component" value="Unassembled WGS sequence"/>
</dbReference>
<dbReference type="InterPro" id="IPR002901">
    <property type="entry name" value="MGlyc_endo_b_GlcNAc-like_dom"/>
</dbReference>
<dbReference type="RefSeq" id="WP_055290031.1">
    <property type="nucleotide sequence ID" value="NZ_CP173382.1"/>
</dbReference>
<dbReference type="STRING" id="39490.ERS852448_01261"/>
<dbReference type="Pfam" id="PF05257">
    <property type="entry name" value="CHAP"/>
    <property type="match status" value="1"/>
</dbReference>
<dbReference type="InterPro" id="IPR038765">
    <property type="entry name" value="Papain-like_cys_pep_sf"/>
</dbReference>
<keyword evidence="3" id="KW-0326">Glycosidase</keyword>
<dbReference type="PANTHER" id="PTHR33308:SF9">
    <property type="entry name" value="PEPTIDOGLYCAN HYDROLASE FLGJ"/>
    <property type="match status" value="1"/>
</dbReference>
<evidence type="ECO:0000313" key="4">
    <source>
        <dbReference type="Proteomes" id="UP000095492"/>
    </source>
</evidence>
<evidence type="ECO:0000259" key="2">
    <source>
        <dbReference type="SMART" id="SM00047"/>
    </source>
</evidence>
<name>A0A173T0I3_EUBRA</name>
<protein>
    <submittedName>
        <fullName evidence="3">Exo-glucosaminidase lytG</fullName>
        <ecNumber evidence="3">3.2.1.-</ecNumber>
    </submittedName>
</protein>
<dbReference type="Gene3D" id="1.10.530.10">
    <property type="match status" value="1"/>
</dbReference>
<dbReference type="Gene3D" id="2.30.30.40">
    <property type="entry name" value="SH3 Domains"/>
    <property type="match status" value="1"/>
</dbReference>
<dbReference type="SUPFAM" id="SSF54001">
    <property type="entry name" value="Cysteine proteinases"/>
    <property type="match status" value="1"/>
</dbReference>
<dbReference type="EMBL" id="CYYA01000007">
    <property type="protein sequence ID" value="CUM96364.1"/>
    <property type="molecule type" value="Genomic_DNA"/>
</dbReference>